<gene>
    <name evidence="8" type="primary">rpsT</name>
    <name evidence="10" type="ORF">AJ81_10390</name>
</gene>
<evidence type="ECO:0000256" key="1">
    <source>
        <dbReference type="ARBA" id="ARBA00003134"/>
    </source>
</evidence>
<comment type="similarity">
    <text evidence="2 8">Belongs to the bacterial ribosomal protein bS20 family.</text>
</comment>
<evidence type="ECO:0000256" key="9">
    <source>
        <dbReference type="SAM" id="MobiDB-lite"/>
    </source>
</evidence>
<keyword evidence="3 8" id="KW-0699">rRNA-binding</keyword>
<dbReference type="NCBIfam" id="TIGR00029">
    <property type="entry name" value="S20"/>
    <property type="match status" value="1"/>
</dbReference>
<dbReference type="Pfam" id="PF01649">
    <property type="entry name" value="Ribosomal_S20p"/>
    <property type="match status" value="1"/>
</dbReference>
<evidence type="ECO:0000313" key="11">
    <source>
        <dbReference type="Proteomes" id="UP000077469"/>
    </source>
</evidence>
<dbReference type="GO" id="GO:0006412">
    <property type="term" value="P:translation"/>
    <property type="evidence" value="ECO:0007669"/>
    <property type="project" value="UniProtKB-UniRule"/>
</dbReference>
<evidence type="ECO:0000256" key="8">
    <source>
        <dbReference type="HAMAP-Rule" id="MF_00500"/>
    </source>
</evidence>
<dbReference type="PANTHER" id="PTHR33398">
    <property type="entry name" value="30S RIBOSOMAL PROTEIN S20"/>
    <property type="match status" value="1"/>
</dbReference>
<dbReference type="GO" id="GO:0005829">
    <property type="term" value="C:cytosol"/>
    <property type="evidence" value="ECO:0007669"/>
    <property type="project" value="TreeGrafter"/>
</dbReference>
<feature type="compositionally biased region" description="Basic and acidic residues" evidence="9">
    <location>
        <begin position="15"/>
        <end position="24"/>
    </location>
</feature>
<evidence type="ECO:0000256" key="3">
    <source>
        <dbReference type="ARBA" id="ARBA00022730"/>
    </source>
</evidence>
<dbReference type="GO" id="GO:0003735">
    <property type="term" value="F:structural constituent of ribosome"/>
    <property type="evidence" value="ECO:0007669"/>
    <property type="project" value="InterPro"/>
</dbReference>
<evidence type="ECO:0000313" key="10">
    <source>
        <dbReference type="EMBL" id="AJC74517.1"/>
    </source>
</evidence>
<dbReference type="PANTHER" id="PTHR33398:SF1">
    <property type="entry name" value="SMALL RIBOSOMAL SUBUNIT PROTEIN BS20C"/>
    <property type="match status" value="1"/>
</dbReference>
<keyword evidence="11" id="KW-1185">Reference proteome</keyword>
<comment type="function">
    <text evidence="1 8">Binds directly to 16S ribosomal RNA.</text>
</comment>
<evidence type="ECO:0000256" key="6">
    <source>
        <dbReference type="ARBA" id="ARBA00023274"/>
    </source>
</evidence>
<dbReference type="Proteomes" id="UP000077469">
    <property type="component" value="Chromosome"/>
</dbReference>
<dbReference type="AlphaFoldDB" id="A0A0X1KT73"/>
<feature type="region of interest" description="Disordered" evidence="9">
    <location>
        <begin position="1"/>
        <end position="27"/>
    </location>
</feature>
<dbReference type="EMBL" id="CP007141">
    <property type="protein sequence ID" value="AJC74517.1"/>
    <property type="molecule type" value="Genomic_DNA"/>
</dbReference>
<dbReference type="HAMAP" id="MF_00500">
    <property type="entry name" value="Ribosomal_bS20"/>
    <property type="match status" value="1"/>
</dbReference>
<evidence type="ECO:0000256" key="7">
    <source>
        <dbReference type="ARBA" id="ARBA00035136"/>
    </source>
</evidence>
<evidence type="ECO:0000256" key="4">
    <source>
        <dbReference type="ARBA" id="ARBA00022884"/>
    </source>
</evidence>
<reference evidence="10 11" key="1">
    <citation type="submission" date="2014-01" db="EMBL/GenBank/DDBJ databases">
        <title>Genome sequencing of Thermotog hypogea.</title>
        <authorList>
            <person name="Zhang X."/>
            <person name="Alvare G."/>
            <person name="Fristensky B."/>
            <person name="Chen L."/>
            <person name="Suen T."/>
            <person name="Chen Q."/>
            <person name="Ma K."/>
        </authorList>
    </citation>
    <scope>NUCLEOTIDE SEQUENCE [LARGE SCALE GENOMIC DNA]</scope>
    <source>
        <strain evidence="10 11">DSM 11164</strain>
    </source>
</reference>
<dbReference type="GO" id="GO:0070181">
    <property type="term" value="F:small ribosomal subunit rRNA binding"/>
    <property type="evidence" value="ECO:0007669"/>
    <property type="project" value="TreeGrafter"/>
</dbReference>
<dbReference type="SUPFAM" id="SSF46992">
    <property type="entry name" value="Ribosomal protein S20"/>
    <property type="match status" value="1"/>
</dbReference>
<organism evidence="10 11">
    <name type="scientific">Pseudothermotoga hypogea DSM 11164 = NBRC 106472</name>
    <dbReference type="NCBI Taxonomy" id="1123384"/>
    <lineage>
        <taxon>Bacteria</taxon>
        <taxon>Thermotogati</taxon>
        <taxon>Thermotogota</taxon>
        <taxon>Thermotogae</taxon>
        <taxon>Thermotogales</taxon>
        <taxon>Thermotogaceae</taxon>
        <taxon>Pseudothermotoga</taxon>
    </lineage>
</organism>
<keyword evidence="6 8" id="KW-0687">Ribonucleoprotein</keyword>
<dbReference type="PATRIC" id="fig|1123384.7.peg.2085"/>
<dbReference type="FunFam" id="1.20.58.110:FF:000001">
    <property type="entry name" value="30S ribosomal protein S20"/>
    <property type="match status" value="1"/>
</dbReference>
<evidence type="ECO:0000256" key="2">
    <source>
        <dbReference type="ARBA" id="ARBA00007634"/>
    </source>
</evidence>
<keyword evidence="5 8" id="KW-0689">Ribosomal protein</keyword>
<protein>
    <recommendedName>
        <fullName evidence="7 8">Small ribosomal subunit protein bS20</fullName>
    </recommendedName>
</protein>
<dbReference type="PaxDb" id="1123384-AJ81_10390"/>
<dbReference type="GO" id="GO:0015935">
    <property type="term" value="C:small ribosomal subunit"/>
    <property type="evidence" value="ECO:0007669"/>
    <property type="project" value="TreeGrafter"/>
</dbReference>
<dbReference type="Gene3D" id="1.20.58.110">
    <property type="entry name" value="Ribosomal protein S20"/>
    <property type="match status" value="1"/>
</dbReference>
<sequence length="95" mass="10964">MAKKVNKSALKRVRQSSERRERNRSYKTRMKNAIKRVVEAVKANEEKDRIMQLVREAISAIDKAASKGAIHKNQAARRKSRLMNFVNKSLQAVQN</sequence>
<dbReference type="InterPro" id="IPR002583">
    <property type="entry name" value="Ribosomal_bS20"/>
</dbReference>
<dbReference type="STRING" id="1123384.AJ81_10390"/>
<evidence type="ECO:0000256" key="5">
    <source>
        <dbReference type="ARBA" id="ARBA00022980"/>
    </source>
</evidence>
<keyword evidence="4 8" id="KW-0694">RNA-binding</keyword>
<dbReference type="InterPro" id="IPR036510">
    <property type="entry name" value="Ribosomal_bS20_sf"/>
</dbReference>
<feature type="compositionally biased region" description="Basic residues" evidence="9">
    <location>
        <begin position="1"/>
        <end position="14"/>
    </location>
</feature>
<dbReference type="KEGG" id="phy:AJ81_10390"/>
<name>A0A0X1KT73_9THEM</name>
<proteinExistence type="inferred from homology"/>
<accession>A0A0X1KT73</accession>